<proteinExistence type="predicted"/>
<evidence type="ECO:0000256" key="1">
    <source>
        <dbReference type="SAM" id="SignalP"/>
    </source>
</evidence>
<evidence type="ECO:0000313" key="4">
    <source>
        <dbReference type="Proteomes" id="UP000317593"/>
    </source>
</evidence>
<dbReference type="SUPFAM" id="SSF53590">
    <property type="entry name" value="Nucleoside hydrolase"/>
    <property type="match status" value="1"/>
</dbReference>
<dbReference type="Proteomes" id="UP000317593">
    <property type="component" value="Unassembled WGS sequence"/>
</dbReference>
<dbReference type="InterPro" id="IPR036452">
    <property type="entry name" value="Ribo_hydro-like"/>
</dbReference>
<dbReference type="InterPro" id="IPR001910">
    <property type="entry name" value="Inosine/uridine_hydrolase_dom"/>
</dbReference>
<keyword evidence="4" id="KW-1185">Reference proteome</keyword>
<protein>
    <submittedName>
        <fullName evidence="3">Inosine-uridine nucleoside N-ribohydrolase</fullName>
    </submittedName>
</protein>
<evidence type="ECO:0000259" key="2">
    <source>
        <dbReference type="Pfam" id="PF01156"/>
    </source>
</evidence>
<evidence type="ECO:0000313" key="3">
    <source>
        <dbReference type="EMBL" id="SMO58670.1"/>
    </source>
</evidence>
<dbReference type="PANTHER" id="PTHR43264:SF1">
    <property type="entry name" value="INOSINE_URIDINE-PREFERRING NUCLEOSIDE HYDROLASE DOMAIN-CONTAINING PROTEIN"/>
    <property type="match status" value="1"/>
</dbReference>
<dbReference type="RefSeq" id="WP_221929977.1">
    <property type="nucleotide sequence ID" value="NZ_FXTH01000006.1"/>
</dbReference>
<feature type="signal peptide" evidence="1">
    <location>
        <begin position="1"/>
        <end position="22"/>
    </location>
</feature>
<organism evidence="3 4">
    <name type="scientific">Fodinibius sediminis</name>
    <dbReference type="NCBI Taxonomy" id="1214077"/>
    <lineage>
        <taxon>Bacteria</taxon>
        <taxon>Pseudomonadati</taxon>
        <taxon>Balneolota</taxon>
        <taxon>Balneolia</taxon>
        <taxon>Balneolales</taxon>
        <taxon>Balneolaceae</taxon>
        <taxon>Fodinibius</taxon>
    </lineage>
</organism>
<reference evidence="3 4" key="1">
    <citation type="submission" date="2017-05" db="EMBL/GenBank/DDBJ databases">
        <authorList>
            <person name="Varghese N."/>
            <person name="Submissions S."/>
        </authorList>
    </citation>
    <scope>NUCLEOTIDE SEQUENCE [LARGE SCALE GENOMIC DNA]</scope>
    <source>
        <strain evidence="3 4">DSM 21194</strain>
    </source>
</reference>
<accession>A0A521CIZ8</accession>
<dbReference type="Pfam" id="PF01156">
    <property type="entry name" value="IU_nuc_hydro"/>
    <property type="match status" value="1"/>
</dbReference>
<sequence length="325" mass="36246">MKNMKKILLALLTSLLAASAYAQPVKVILDTDIDSDVDDVGALAMLHTFADHGAVDILGVIVTSDDRHAPLCADAINQHFGRPDIPIGVQRGIKLKSFSKYTRKISEEYDHSLSSYDKAEAATGLYRRLLASQPDSSVVIITIGHLSNIRNLIESGPDEYSDLTGKALIKKKVTFWSAMGGRFPEGREANFYRPDPASTGIAVEQWPVDVVFAGWEIGNEIMTGGQYLKKTLSEENPVWRAYQLFNNFEGRQSWDQAAVLYAVSPFRKEYWKVNAEGRVQVNDDGSNRWLAGQKSHHSHLVKKMDPDEIAKIIDALMSGIYSRRF</sequence>
<dbReference type="GO" id="GO:0016799">
    <property type="term" value="F:hydrolase activity, hydrolyzing N-glycosyl compounds"/>
    <property type="evidence" value="ECO:0007669"/>
    <property type="project" value="InterPro"/>
</dbReference>
<keyword evidence="3" id="KW-0378">Hydrolase</keyword>
<dbReference type="Gene3D" id="3.90.245.10">
    <property type="entry name" value="Ribonucleoside hydrolase-like"/>
    <property type="match status" value="1"/>
</dbReference>
<keyword evidence="1" id="KW-0732">Signal</keyword>
<name>A0A521CIZ8_9BACT</name>
<gene>
    <name evidence="3" type="ORF">SAMN06265218_10674</name>
</gene>
<dbReference type="AlphaFoldDB" id="A0A521CIZ8"/>
<feature type="chain" id="PRO_5021875256" evidence="1">
    <location>
        <begin position="23"/>
        <end position="325"/>
    </location>
</feature>
<dbReference type="PANTHER" id="PTHR43264">
    <property type="match status" value="1"/>
</dbReference>
<feature type="domain" description="Inosine/uridine-preferring nucleoside hydrolase" evidence="2">
    <location>
        <begin position="27"/>
        <end position="308"/>
    </location>
</feature>
<dbReference type="EMBL" id="FXTH01000006">
    <property type="protein sequence ID" value="SMO58670.1"/>
    <property type="molecule type" value="Genomic_DNA"/>
</dbReference>